<dbReference type="AlphaFoldDB" id="A0A1I0U6D6"/>
<evidence type="ECO:0000256" key="8">
    <source>
        <dbReference type="SAM" id="MobiDB-lite"/>
    </source>
</evidence>
<feature type="region of interest" description="Disordered" evidence="8">
    <location>
        <begin position="439"/>
        <end position="459"/>
    </location>
</feature>
<keyword evidence="6 9" id="KW-1133">Transmembrane helix</keyword>
<dbReference type="GO" id="GO:0055085">
    <property type="term" value="P:transmembrane transport"/>
    <property type="evidence" value="ECO:0007669"/>
    <property type="project" value="TreeGrafter"/>
</dbReference>
<keyword evidence="4" id="KW-1003">Cell membrane</keyword>
<feature type="transmembrane region" description="Helical" evidence="9">
    <location>
        <begin position="92"/>
        <end position="114"/>
    </location>
</feature>
<dbReference type="GO" id="GO:0005886">
    <property type="term" value="C:plasma membrane"/>
    <property type="evidence" value="ECO:0007669"/>
    <property type="project" value="UniProtKB-SubCell"/>
</dbReference>
<feature type="transmembrane region" description="Helical" evidence="9">
    <location>
        <begin position="61"/>
        <end position="86"/>
    </location>
</feature>
<evidence type="ECO:0000256" key="7">
    <source>
        <dbReference type="ARBA" id="ARBA00023136"/>
    </source>
</evidence>
<gene>
    <name evidence="10" type="ORF">SAMN05444374_11412</name>
</gene>
<evidence type="ECO:0000256" key="9">
    <source>
        <dbReference type="SAM" id="Phobius"/>
    </source>
</evidence>
<dbReference type="EMBL" id="FOJN01000014">
    <property type="protein sequence ID" value="SFA59574.1"/>
    <property type="molecule type" value="Genomic_DNA"/>
</dbReference>
<evidence type="ECO:0000256" key="4">
    <source>
        <dbReference type="ARBA" id="ARBA00022475"/>
    </source>
</evidence>
<keyword evidence="5 9" id="KW-0812">Transmembrane</keyword>
<keyword evidence="7 9" id="KW-0472">Membrane</keyword>
<comment type="similarity">
    <text evidence="2">Belongs to the autoinducer-2 exporter (AI-2E) (TC 2.A.86) family.</text>
</comment>
<evidence type="ECO:0000313" key="11">
    <source>
        <dbReference type="Proteomes" id="UP000182054"/>
    </source>
</evidence>
<feature type="transmembrane region" description="Helical" evidence="9">
    <location>
        <begin position="207"/>
        <end position="232"/>
    </location>
</feature>
<dbReference type="PANTHER" id="PTHR21716">
    <property type="entry name" value="TRANSMEMBRANE PROTEIN"/>
    <property type="match status" value="1"/>
</dbReference>
<keyword evidence="3" id="KW-0813">Transport</keyword>
<dbReference type="Proteomes" id="UP000182054">
    <property type="component" value="Unassembled WGS sequence"/>
</dbReference>
<feature type="region of interest" description="Disordered" evidence="8">
    <location>
        <begin position="1"/>
        <end position="58"/>
    </location>
</feature>
<dbReference type="PANTHER" id="PTHR21716:SF53">
    <property type="entry name" value="PERMEASE PERM-RELATED"/>
    <property type="match status" value="1"/>
</dbReference>
<sequence length="459" mass="47742">MPPGYSAGRRRPFSSGRFVTTPNGKEHPTVGENDATSSAAGVAADTTTDTEAGRPRRDRSALFGSGGAWLAKWSAMLLVIAGALWVGGWLIGQLWVIVLPVLLALIVATVLWPPTRWLRRIGAPPALAAVTSLLGFLAVLAGVVAFIVPSVMDQAPELADSAQEGINQVQTWLEGPPVNLDDQQIDSAVQALGNQLQDSGAMIASGVFSGVATAGSILVTLGLVLVLSFFFIKDGPRFLPWLHGLAGRKAGGHIAEVLSRIWDTLGGFIRTQAVVSAIDAIFIGIGLLILGVPLTPVLMTLTFLGGFIPIVGAFVAGALAVLVALVANGFTTAVIVLVIILAVQQIEGNVLQPILQSKSMKLHAAVVLLAVTAGGSVFGIIGAFLAVPVAAAAAVLVRYVNEQIELRSDEHPPANVIAEKVHDDLGTEGDDAPVVVHEHGTRFAPDPGPSEDTNRTTDS</sequence>
<evidence type="ECO:0000256" key="1">
    <source>
        <dbReference type="ARBA" id="ARBA00004651"/>
    </source>
</evidence>
<accession>A0A1I0U6D6</accession>
<evidence type="ECO:0000313" key="10">
    <source>
        <dbReference type="EMBL" id="SFA59574.1"/>
    </source>
</evidence>
<protein>
    <submittedName>
        <fullName evidence="10">Predicted PurR-regulated permease PerM</fullName>
    </submittedName>
</protein>
<dbReference type="InterPro" id="IPR002549">
    <property type="entry name" value="AI-2E-like"/>
</dbReference>
<dbReference type="Pfam" id="PF01594">
    <property type="entry name" value="AI-2E_transport"/>
    <property type="match status" value="1"/>
</dbReference>
<evidence type="ECO:0000256" key="5">
    <source>
        <dbReference type="ARBA" id="ARBA00022692"/>
    </source>
</evidence>
<feature type="transmembrane region" description="Helical" evidence="9">
    <location>
        <begin position="310"/>
        <end position="343"/>
    </location>
</feature>
<comment type="subcellular location">
    <subcellularLocation>
        <location evidence="1">Cell membrane</location>
        <topology evidence="1">Multi-pass membrane protein</topology>
    </subcellularLocation>
</comment>
<organism evidence="10 11">
    <name type="scientific">Rhodococcoides kroppenstedtii</name>
    <dbReference type="NCBI Taxonomy" id="293050"/>
    <lineage>
        <taxon>Bacteria</taxon>
        <taxon>Bacillati</taxon>
        <taxon>Actinomycetota</taxon>
        <taxon>Actinomycetes</taxon>
        <taxon>Mycobacteriales</taxon>
        <taxon>Nocardiaceae</taxon>
        <taxon>Rhodococcoides</taxon>
    </lineage>
</organism>
<feature type="compositionally biased region" description="Low complexity" evidence="8">
    <location>
        <begin position="34"/>
        <end position="50"/>
    </location>
</feature>
<proteinExistence type="inferred from homology"/>
<evidence type="ECO:0000256" key="6">
    <source>
        <dbReference type="ARBA" id="ARBA00022989"/>
    </source>
</evidence>
<feature type="transmembrane region" description="Helical" evidence="9">
    <location>
        <begin position="280"/>
        <end position="304"/>
    </location>
</feature>
<feature type="transmembrane region" description="Helical" evidence="9">
    <location>
        <begin position="126"/>
        <end position="148"/>
    </location>
</feature>
<evidence type="ECO:0000256" key="2">
    <source>
        <dbReference type="ARBA" id="ARBA00009773"/>
    </source>
</evidence>
<name>A0A1I0U6D6_9NOCA</name>
<reference evidence="10 11" key="1">
    <citation type="submission" date="2016-10" db="EMBL/GenBank/DDBJ databases">
        <authorList>
            <person name="de Groot N.N."/>
        </authorList>
    </citation>
    <scope>NUCLEOTIDE SEQUENCE [LARGE SCALE GENOMIC DNA]</scope>
    <source>
        <strain evidence="10 11">DSM 44908</strain>
    </source>
</reference>
<evidence type="ECO:0000256" key="3">
    <source>
        <dbReference type="ARBA" id="ARBA00022448"/>
    </source>
</evidence>
<feature type="transmembrane region" description="Helical" evidence="9">
    <location>
        <begin position="364"/>
        <end position="397"/>
    </location>
</feature>